<comment type="caution">
    <text evidence="3">The sequence shown here is derived from an EMBL/GenBank/DDBJ whole genome shotgun (WGS) entry which is preliminary data.</text>
</comment>
<dbReference type="Gene3D" id="4.10.1080.10">
    <property type="entry name" value="TSP type-3 repeat"/>
    <property type="match status" value="1"/>
</dbReference>
<keyword evidence="4" id="KW-1185">Reference proteome</keyword>
<organism evidence="3 4">
    <name type="scientific">Halocaridina rubra</name>
    <name type="common">Hawaiian red shrimp</name>
    <dbReference type="NCBI Taxonomy" id="373956"/>
    <lineage>
        <taxon>Eukaryota</taxon>
        <taxon>Metazoa</taxon>
        <taxon>Ecdysozoa</taxon>
        <taxon>Arthropoda</taxon>
        <taxon>Crustacea</taxon>
        <taxon>Multicrustacea</taxon>
        <taxon>Malacostraca</taxon>
        <taxon>Eumalacostraca</taxon>
        <taxon>Eucarida</taxon>
        <taxon>Decapoda</taxon>
        <taxon>Pleocyemata</taxon>
        <taxon>Caridea</taxon>
        <taxon>Atyoidea</taxon>
        <taxon>Atyidae</taxon>
        <taxon>Halocaridina</taxon>
    </lineage>
</organism>
<feature type="region of interest" description="Disordered" evidence="1">
    <location>
        <begin position="186"/>
        <end position="206"/>
    </location>
</feature>
<accession>A0AAN9FUJ1</accession>
<evidence type="ECO:0000313" key="3">
    <source>
        <dbReference type="EMBL" id="KAK7086779.1"/>
    </source>
</evidence>
<dbReference type="PANTHER" id="PTHR10199">
    <property type="entry name" value="THROMBOSPONDIN"/>
    <property type="match status" value="1"/>
</dbReference>
<dbReference type="PANTHER" id="PTHR10199:SF100">
    <property type="entry name" value="THROMBOSPONDIN, ISOFORM A"/>
    <property type="match status" value="1"/>
</dbReference>
<feature type="compositionally biased region" description="Low complexity" evidence="1">
    <location>
        <begin position="970"/>
        <end position="990"/>
    </location>
</feature>
<evidence type="ECO:0000256" key="1">
    <source>
        <dbReference type="SAM" id="MobiDB-lite"/>
    </source>
</evidence>
<feature type="compositionally biased region" description="Basic residues" evidence="1">
    <location>
        <begin position="303"/>
        <end position="312"/>
    </location>
</feature>
<keyword evidence="2" id="KW-0732">Signal</keyword>
<evidence type="ECO:0000256" key="2">
    <source>
        <dbReference type="SAM" id="SignalP"/>
    </source>
</evidence>
<dbReference type="SUPFAM" id="SSF103647">
    <property type="entry name" value="TSP type-3 repeat"/>
    <property type="match status" value="1"/>
</dbReference>
<feature type="compositionally biased region" description="Polar residues" evidence="1">
    <location>
        <begin position="960"/>
        <end position="969"/>
    </location>
</feature>
<dbReference type="GO" id="GO:0005509">
    <property type="term" value="F:calcium ion binding"/>
    <property type="evidence" value="ECO:0007669"/>
    <property type="project" value="InterPro"/>
</dbReference>
<gene>
    <name evidence="3" type="ORF">SK128_010772</name>
</gene>
<name>A0AAN9FUJ1_HALRR</name>
<feature type="compositionally biased region" description="Polar residues" evidence="1">
    <location>
        <begin position="991"/>
        <end position="1049"/>
    </location>
</feature>
<feature type="compositionally biased region" description="Basic and acidic residues" evidence="1">
    <location>
        <begin position="193"/>
        <end position="206"/>
    </location>
</feature>
<feature type="compositionally biased region" description="Basic and acidic residues" evidence="1">
    <location>
        <begin position="324"/>
        <end position="333"/>
    </location>
</feature>
<feature type="signal peptide" evidence="2">
    <location>
        <begin position="1"/>
        <end position="25"/>
    </location>
</feature>
<protein>
    <submittedName>
        <fullName evidence="3">Uncharacterized protein</fullName>
    </submittedName>
</protein>
<sequence length="1380" mass="148100">MMPPGRVTFAFISLSVLVFVTWASAQNQKASEKCKDVGGRCLEDDDGECKGPMAMYRCPNGKCCKQNKSNNGKRNPQLQGVSKRCKEMGGRCLPDERRVCLGAFASYKCPEGKCCKKNDHDKGNDSINKDIGNSPRKVIKNKKMRCKGMGGACVENNEEKCTGPMAEYKCPPNKCCETRKTPKNIAGNSGDNGKQKDNKNPNKEDVESKKCTAAGGICIKKSQGRQCKGPMALYKCSEEECCKKSRRNESGGGKGKGKTKKQPENGIRTCQKAGGRCVQLQDEECKGPMAVYQCNAGKCCKRGRAGTKKVKGQGKDNTNQKTNGKKESTESQRNKNKPSGGNRKGNNNRDKNRDKSPKNNKESTKNNPVEKQREVKPKATHLEKRRGCQASDKCTKKGGKCKPKKKKCQGQKKSKLCEGNSCACCIACKTNKRCEKVGGKCQSSTKQCKTKEEPGKCKGKTCMCCLTRCALKIKKKCEKSKGVCKKNCSSKEREIAKGCKGKKCKCCAKQCKIQDSCTQGGGECVNSKKSCTGIIDAKGCKGKKCYCCLPSTSAPVLTTPVITTEAPQIITPPSTRLNCEDQLAAALPGVKNEIAISRWTLGNITNILTDMAKIDPNLSSDIAQPLIDSLRDLERLMNESKDLADYIKKFSQNVTDTRMTCPTANVTQQNKAINQRNTELKNFIATLTVKYIGMKIAAGGGGPSPRQALILIPIADIIAIIVVVEIRIEIADNAVTEVITIIIIIVLADADGDGINDSRDNCVNVINPLQVDSDNDGVGDNCDNCPFVNNPDQQDGDGDGIGDACETTTVSVTTTVKVPEPDITTTPVNPVITTTIKTAPVTTTVKVPEPDVTTTPLNPVITTTIKTAPETTTVNVPVPDVTTTPVKPVITTTIKTAPVTTTVIVPEPDITTTPANQVTTTTIKKTPQTTTLNVQSPDVTTTPIIQSTTTTINQQPSTTKNTPESSTGMISQTTIPSSPTPVITQPSTTPRNVSPNLTTSKDSSTASVTSRPTTNTTPKYSTSSPQTQELSTTVDDIQTSTTQRGVSPHTTTIEESTYSSTISMSSTTPDTIEVSTPSPTTPLDSSLLTTSPEYSTSPFTTLDNTTLRSTHLDESSTSAISVTTTSTSDWTSTTETTDANTTPFMTDCGNVSIETEAITNTSESAISIVLPARTIIETHEDVVNVTVITTISSEFLIGDSDTPTSINTTLNTTITIPRAACIIEPSTLFLSLDVALRTPTSTLTTLPATFTPEMTETSQPGSDESTIVPMTTLPSTSFGVTDSTTTEELLLDNLIETSTLIINTIITTTMTPQQTPDNPSPQPTIFKTFMITTFTAPTYSAFMGPKDLFVNVTSTIITPESTSSTTPVTFVPFMTTTTSN</sequence>
<dbReference type="InterPro" id="IPR028974">
    <property type="entry name" value="TSP_type-3_rpt"/>
</dbReference>
<dbReference type="EMBL" id="JAXCGZ010000083">
    <property type="protein sequence ID" value="KAK7086779.1"/>
    <property type="molecule type" value="Genomic_DNA"/>
</dbReference>
<feature type="compositionally biased region" description="Low complexity" evidence="1">
    <location>
        <begin position="940"/>
        <end position="959"/>
    </location>
</feature>
<feature type="region of interest" description="Disordered" evidence="1">
    <location>
        <begin position="934"/>
        <end position="1101"/>
    </location>
</feature>
<feature type="region of interest" description="Disordered" evidence="1">
    <location>
        <begin position="303"/>
        <end position="384"/>
    </location>
</feature>
<reference evidence="3 4" key="1">
    <citation type="submission" date="2023-11" db="EMBL/GenBank/DDBJ databases">
        <title>Halocaridina rubra genome assembly.</title>
        <authorList>
            <person name="Smith C."/>
        </authorList>
    </citation>
    <scope>NUCLEOTIDE SEQUENCE [LARGE SCALE GENOMIC DNA]</scope>
    <source>
        <strain evidence="3">EP-1</strain>
        <tissue evidence="3">Whole</tissue>
    </source>
</reference>
<feature type="region of interest" description="Disordered" evidence="1">
    <location>
        <begin position="244"/>
        <end position="267"/>
    </location>
</feature>
<dbReference type="Proteomes" id="UP001381693">
    <property type="component" value="Unassembled WGS sequence"/>
</dbReference>
<feature type="compositionally biased region" description="Low complexity" evidence="1">
    <location>
        <begin position="1050"/>
        <end position="1068"/>
    </location>
</feature>
<feature type="compositionally biased region" description="Low complexity" evidence="1">
    <location>
        <begin position="1075"/>
        <end position="1092"/>
    </location>
</feature>
<proteinExistence type="predicted"/>
<evidence type="ECO:0000313" key="4">
    <source>
        <dbReference type="Proteomes" id="UP001381693"/>
    </source>
</evidence>
<feature type="chain" id="PRO_5042963170" evidence="2">
    <location>
        <begin position="26"/>
        <end position="1380"/>
    </location>
</feature>
<feature type="compositionally biased region" description="Basic and acidic residues" evidence="1">
    <location>
        <begin position="347"/>
        <end position="384"/>
    </location>
</feature>